<dbReference type="AlphaFoldDB" id="A0A4Z2EY35"/>
<gene>
    <name evidence="2" type="ORF">EYF80_056592</name>
</gene>
<proteinExistence type="predicted"/>
<name>A0A4Z2EY35_9TELE</name>
<evidence type="ECO:0000313" key="2">
    <source>
        <dbReference type="EMBL" id="TNN33244.1"/>
    </source>
</evidence>
<comment type="caution">
    <text evidence="2">The sequence shown here is derived from an EMBL/GenBank/DDBJ whole genome shotgun (WGS) entry which is preliminary data.</text>
</comment>
<keyword evidence="3" id="KW-1185">Reference proteome</keyword>
<feature type="region of interest" description="Disordered" evidence="1">
    <location>
        <begin position="53"/>
        <end position="122"/>
    </location>
</feature>
<dbReference type="EMBL" id="SRLO01002300">
    <property type="protein sequence ID" value="TNN33244.1"/>
    <property type="molecule type" value="Genomic_DNA"/>
</dbReference>
<dbReference type="Proteomes" id="UP000314294">
    <property type="component" value="Unassembled WGS sequence"/>
</dbReference>
<accession>A0A4Z2EY35</accession>
<evidence type="ECO:0000256" key="1">
    <source>
        <dbReference type="SAM" id="MobiDB-lite"/>
    </source>
</evidence>
<organism evidence="2 3">
    <name type="scientific">Liparis tanakae</name>
    <name type="common">Tanaka's snailfish</name>
    <dbReference type="NCBI Taxonomy" id="230148"/>
    <lineage>
        <taxon>Eukaryota</taxon>
        <taxon>Metazoa</taxon>
        <taxon>Chordata</taxon>
        <taxon>Craniata</taxon>
        <taxon>Vertebrata</taxon>
        <taxon>Euteleostomi</taxon>
        <taxon>Actinopterygii</taxon>
        <taxon>Neopterygii</taxon>
        <taxon>Teleostei</taxon>
        <taxon>Neoteleostei</taxon>
        <taxon>Acanthomorphata</taxon>
        <taxon>Eupercaria</taxon>
        <taxon>Perciformes</taxon>
        <taxon>Cottioidei</taxon>
        <taxon>Cottales</taxon>
        <taxon>Liparidae</taxon>
        <taxon>Liparis</taxon>
    </lineage>
</organism>
<evidence type="ECO:0000313" key="3">
    <source>
        <dbReference type="Proteomes" id="UP000314294"/>
    </source>
</evidence>
<reference evidence="2 3" key="1">
    <citation type="submission" date="2019-03" db="EMBL/GenBank/DDBJ databases">
        <title>First draft genome of Liparis tanakae, snailfish: a comprehensive survey of snailfish specific genes.</title>
        <authorList>
            <person name="Kim W."/>
            <person name="Song I."/>
            <person name="Jeong J.-H."/>
            <person name="Kim D."/>
            <person name="Kim S."/>
            <person name="Ryu S."/>
            <person name="Song J.Y."/>
            <person name="Lee S.K."/>
        </authorList>
    </citation>
    <scope>NUCLEOTIDE SEQUENCE [LARGE SCALE GENOMIC DNA]</scope>
    <source>
        <tissue evidence="2">Muscle</tissue>
    </source>
</reference>
<sequence>MLRRKRRSAVNRVKLVLTTLKPVLLPLFRRWSSSPRPSPSAAPGAVLRLRVRTSFNQRTPIIPEQRDRARGSSVHHGQPGAGRRGRLDQATGAAWNGPPGQPGTGRRGSLERAAPPPKSIEF</sequence>
<protein>
    <submittedName>
        <fullName evidence="2">Uncharacterized protein</fullName>
    </submittedName>
</protein>